<feature type="domain" description="GIY-YIG" evidence="5">
    <location>
        <begin position="8"/>
        <end position="116"/>
    </location>
</feature>
<proteinExistence type="predicted"/>
<dbReference type="SMART" id="SM00497">
    <property type="entry name" value="IENR1"/>
    <property type="match status" value="1"/>
</dbReference>
<keyword evidence="2" id="KW-0540">Nuclease</keyword>
<evidence type="ECO:0000259" key="5">
    <source>
        <dbReference type="PROSITE" id="PS50164"/>
    </source>
</evidence>
<dbReference type="SUPFAM" id="SSF64496">
    <property type="entry name" value="DNA-binding domain of intron-encoded endonucleases"/>
    <property type="match status" value="1"/>
</dbReference>
<comment type="caution">
    <text evidence="6">The sequence shown here is derived from an EMBL/GenBank/DDBJ whole genome shotgun (WGS) entry which is preliminary data.</text>
</comment>
<keyword evidence="7" id="KW-1185">Reference proteome</keyword>
<dbReference type="GO" id="GO:0016787">
    <property type="term" value="F:hydrolase activity"/>
    <property type="evidence" value="ECO:0007669"/>
    <property type="project" value="UniProtKB-KW"/>
</dbReference>
<dbReference type="InterPro" id="IPR010896">
    <property type="entry name" value="NUMOD1"/>
</dbReference>
<gene>
    <name evidence="6" type="ORF">BC936DRAFT_149209</name>
</gene>
<comment type="similarity">
    <text evidence="1">To endonucleases of group I introns of fungi and phage.</text>
</comment>
<dbReference type="InterPro" id="IPR000305">
    <property type="entry name" value="GIY-YIG_endonuc"/>
</dbReference>
<evidence type="ECO:0000313" key="7">
    <source>
        <dbReference type="Proteomes" id="UP000268093"/>
    </source>
</evidence>
<dbReference type="Pfam" id="PF07460">
    <property type="entry name" value="NUMOD3"/>
    <property type="match status" value="1"/>
</dbReference>
<accession>A0A433D1B4</accession>
<sequence length="232" mass="25108">MISSSLKEVSGVYAFQLISSGELVYYGSSVNLARRFVAHINGNSSNIILQRAFAKYGISAFCYFRGVPFQLGSFYPRESGLTPCPSPGGDGQRPARGRPTGLEQKYLDSFKPPYNIAKNATASFTGLSNSDEAKAAMSVAKIGSNNPNYGKTGSLNPMYGKTGSLNPMYGTVPSNASPVYLYNTYLVLLNEFSSREAAAQWLNVSRRTVGRYISSGKVLNERSNGTRWGGNN</sequence>
<evidence type="ECO:0000256" key="2">
    <source>
        <dbReference type="ARBA" id="ARBA00022722"/>
    </source>
</evidence>
<organism evidence="6 7">
    <name type="scientific">Jimgerdemannia flammicorona</name>
    <dbReference type="NCBI Taxonomy" id="994334"/>
    <lineage>
        <taxon>Eukaryota</taxon>
        <taxon>Fungi</taxon>
        <taxon>Fungi incertae sedis</taxon>
        <taxon>Mucoromycota</taxon>
        <taxon>Mucoromycotina</taxon>
        <taxon>Endogonomycetes</taxon>
        <taxon>Endogonales</taxon>
        <taxon>Endogonaceae</taxon>
        <taxon>Jimgerdemannia</taxon>
    </lineage>
</organism>
<dbReference type="GO" id="GO:0004519">
    <property type="term" value="F:endonuclease activity"/>
    <property type="evidence" value="ECO:0007669"/>
    <property type="project" value="UniProtKB-KW"/>
</dbReference>
<dbReference type="Proteomes" id="UP000268093">
    <property type="component" value="Unassembled WGS sequence"/>
</dbReference>
<evidence type="ECO:0000256" key="3">
    <source>
        <dbReference type="ARBA" id="ARBA00022759"/>
    </source>
</evidence>
<evidence type="ECO:0000256" key="4">
    <source>
        <dbReference type="ARBA" id="ARBA00022801"/>
    </source>
</evidence>
<dbReference type="OrthoDB" id="5274807at2759"/>
<dbReference type="AlphaFoldDB" id="A0A433D1B4"/>
<evidence type="ECO:0000313" key="6">
    <source>
        <dbReference type="EMBL" id="RUP44623.1"/>
    </source>
</evidence>
<protein>
    <recommendedName>
        <fullName evidence="5">GIY-YIG domain-containing protein</fullName>
    </recommendedName>
</protein>
<dbReference type="GO" id="GO:0003677">
    <property type="term" value="F:DNA binding"/>
    <property type="evidence" value="ECO:0007669"/>
    <property type="project" value="InterPro"/>
</dbReference>
<dbReference type="Pfam" id="PF07453">
    <property type="entry name" value="NUMOD1"/>
    <property type="match status" value="1"/>
</dbReference>
<dbReference type="InterPro" id="IPR035901">
    <property type="entry name" value="GIY-YIG_endonuc_sf"/>
</dbReference>
<dbReference type="EMBL" id="RBNI01008604">
    <property type="protein sequence ID" value="RUP44623.1"/>
    <property type="molecule type" value="Genomic_DNA"/>
</dbReference>
<keyword evidence="3" id="KW-0255">Endonuclease</keyword>
<name>A0A433D1B4_9FUNG</name>
<dbReference type="InterPro" id="IPR003647">
    <property type="entry name" value="Intron_nuc_1_rpt"/>
</dbReference>
<dbReference type="InterPro" id="IPR003611">
    <property type="entry name" value="NUMOD3"/>
</dbReference>
<dbReference type="Gene3D" id="3.40.1440.10">
    <property type="entry name" value="GIY-YIG endonuclease"/>
    <property type="match status" value="1"/>
</dbReference>
<keyword evidence="4" id="KW-0378">Hydrolase</keyword>
<dbReference type="SUPFAM" id="SSF82771">
    <property type="entry name" value="GIY-YIG endonuclease"/>
    <property type="match status" value="1"/>
</dbReference>
<reference evidence="6 7" key="1">
    <citation type="journal article" date="2018" name="New Phytol.">
        <title>Phylogenomics of Endogonaceae and evolution of mycorrhizas within Mucoromycota.</title>
        <authorList>
            <person name="Chang Y."/>
            <person name="Desiro A."/>
            <person name="Na H."/>
            <person name="Sandor L."/>
            <person name="Lipzen A."/>
            <person name="Clum A."/>
            <person name="Barry K."/>
            <person name="Grigoriev I.V."/>
            <person name="Martin F.M."/>
            <person name="Stajich J.E."/>
            <person name="Smith M.E."/>
            <person name="Bonito G."/>
            <person name="Spatafora J.W."/>
        </authorList>
    </citation>
    <scope>NUCLEOTIDE SEQUENCE [LARGE SCALE GENOMIC DNA]</scope>
    <source>
        <strain evidence="6 7">GMNB39</strain>
    </source>
</reference>
<dbReference type="PROSITE" id="PS50164">
    <property type="entry name" value="GIY_YIG"/>
    <property type="match status" value="1"/>
</dbReference>
<evidence type="ECO:0000256" key="1">
    <source>
        <dbReference type="ARBA" id="ARBA00010045"/>
    </source>
</evidence>